<dbReference type="InterPro" id="IPR029063">
    <property type="entry name" value="SAM-dependent_MTases_sf"/>
</dbReference>
<dbReference type="PROSITE" id="PS01184">
    <property type="entry name" value="UBIE_2"/>
    <property type="match status" value="1"/>
</dbReference>
<keyword evidence="6" id="KW-1185">Reference proteome</keyword>
<dbReference type="PATRIC" id="fig|1194972.3.peg.3394"/>
<evidence type="ECO:0000256" key="2">
    <source>
        <dbReference type="ARBA" id="ARBA00022679"/>
    </source>
</evidence>
<evidence type="ECO:0000313" key="5">
    <source>
        <dbReference type="EMBL" id="EJZ08028.1"/>
    </source>
</evidence>
<sequence length="222" mass="24220">MNIMTKNHPKSVTRTWGNAHDYLPAAGRDFLLPGYDVMVRVLGMGPVYDELIGQAELRDALDILEIGCGTGNLTHRAAQAAPAARVTGTDPDPRALTRARRKGGGRIRWEHAYAQRLPFPDCAFDRVLSSMMLHHLEDEAKAAALSEVFRVLRPGGRLHVVDVGGSGHPGGVLTRVTGHDHGSAATGLPEQMREAGFDCRVLGTRRLRLAGPVTFYRATRLR</sequence>
<dbReference type="InterPro" id="IPR050508">
    <property type="entry name" value="Methyltransf_Superfamily"/>
</dbReference>
<dbReference type="Pfam" id="PF13649">
    <property type="entry name" value="Methyltransf_25"/>
    <property type="match status" value="1"/>
</dbReference>
<protein>
    <submittedName>
        <fullName evidence="5">Type 11 methyltransferase</fullName>
    </submittedName>
</protein>
<dbReference type="AlphaFoldDB" id="K0UZK3"/>
<organism evidence="5 6">
    <name type="scientific">Mycolicibacterium vaccae ATCC 25954</name>
    <dbReference type="NCBI Taxonomy" id="1194972"/>
    <lineage>
        <taxon>Bacteria</taxon>
        <taxon>Bacillati</taxon>
        <taxon>Actinomycetota</taxon>
        <taxon>Actinomycetes</taxon>
        <taxon>Mycobacteriales</taxon>
        <taxon>Mycobacteriaceae</taxon>
        <taxon>Mycolicibacterium</taxon>
    </lineage>
</organism>
<dbReference type="InterPro" id="IPR041698">
    <property type="entry name" value="Methyltransf_25"/>
</dbReference>
<evidence type="ECO:0000256" key="3">
    <source>
        <dbReference type="ARBA" id="ARBA00022691"/>
    </source>
</evidence>
<feature type="domain" description="Methyltransferase" evidence="4">
    <location>
        <begin position="63"/>
        <end position="156"/>
    </location>
</feature>
<evidence type="ECO:0000259" key="4">
    <source>
        <dbReference type="Pfam" id="PF13649"/>
    </source>
</evidence>
<dbReference type="CDD" id="cd02440">
    <property type="entry name" value="AdoMet_MTases"/>
    <property type="match status" value="1"/>
</dbReference>
<dbReference type="PANTHER" id="PTHR42912">
    <property type="entry name" value="METHYLTRANSFERASE"/>
    <property type="match status" value="1"/>
</dbReference>
<evidence type="ECO:0000313" key="6">
    <source>
        <dbReference type="Proteomes" id="UP000006072"/>
    </source>
</evidence>
<evidence type="ECO:0000256" key="1">
    <source>
        <dbReference type="ARBA" id="ARBA00022603"/>
    </source>
</evidence>
<keyword evidence="3" id="KW-0949">S-adenosyl-L-methionine</keyword>
<reference evidence="5 6" key="1">
    <citation type="journal article" date="2012" name="J. Bacteriol.">
        <title>Complete Genome Sequence of Mycobacterium vaccae Type Strain ATCC 25954.</title>
        <authorList>
            <person name="Ho Y.S."/>
            <person name="Adroub S.A."/>
            <person name="Abadi M."/>
            <person name="Al Alwan B."/>
            <person name="Alkhateeb R."/>
            <person name="Gao G."/>
            <person name="Ragab A."/>
            <person name="Ali S."/>
            <person name="van Soolingen D."/>
            <person name="Bitter W."/>
            <person name="Pain A."/>
            <person name="Abdallah A.M."/>
        </authorList>
    </citation>
    <scope>NUCLEOTIDE SEQUENCE [LARGE SCALE GENOMIC DNA]</scope>
    <source>
        <strain evidence="5 6">ATCC 25954</strain>
    </source>
</reference>
<dbReference type="EMBL" id="ALQA01000036">
    <property type="protein sequence ID" value="EJZ08028.1"/>
    <property type="molecule type" value="Genomic_DNA"/>
</dbReference>
<dbReference type="InterPro" id="IPR023576">
    <property type="entry name" value="UbiE/COQ5_MeTrFase_CS"/>
</dbReference>
<comment type="caution">
    <text evidence="5">The sequence shown here is derived from an EMBL/GenBank/DDBJ whole genome shotgun (WGS) entry which is preliminary data.</text>
</comment>
<gene>
    <name evidence="5" type="ORF">MVAC_17001</name>
</gene>
<keyword evidence="2 5" id="KW-0808">Transferase</keyword>
<dbReference type="Gene3D" id="3.40.50.150">
    <property type="entry name" value="Vaccinia Virus protein VP39"/>
    <property type="match status" value="1"/>
</dbReference>
<name>K0UZK3_MYCVA</name>
<dbReference type="HOGENOM" id="CLU_037990_11_2_11"/>
<proteinExistence type="predicted"/>
<dbReference type="SUPFAM" id="SSF53335">
    <property type="entry name" value="S-adenosyl-L-methionine-dependent methyltransferases"/>
    <property type="match status" value="1"/>
</dbReference>
<keyword evidence="1 5" id="KW-0489">Methyltransferase</keyword>
<dbReference type="eggNOG" id="COG2226">
    <property type="taxonomic scope" value="Bacteria"/>
</dbReference>
<dbReference type="GO" id="GO:0032259">
    <property type="term" value="P:methylation"/>
    <property type="evidence" value="ECO:0007669"/>
    <property type="project" value="UniProtKB-KW"/>
</dbReference>
<accession>K0UZK3</accession>
<dbReference type="Proteomes" id="UP000006072">
    <property type="component" value="Unassembled WGS sequence"/>
</dbReference>
<dbReference type="GO" id="GO:0008168">
    <property type="term" value="F:methyltransferase activity"/>
    <property type="evidence" value="ECO:0007669"/>
    <property type="project" value="UniProtKB-KW"/>
</dbReference>